<protein>
    <recommendedName>
        <fullName evidence="1">IMS import disulfide relay-system CHCH-CHCH-like Cx9C domain-containing protein</fullName>
    </recommendedName>
</protein>
<keyword evidence="3" id="KW-1185">Reference proteome</keyword>
<accession>A0A1Y1XV17</accession>
<evidence type="ECO:0000259" key="1">
    <source>
        <dbReference type="Pfam" id="PF16860"/>
    </source>
</evidence>
<dbReference type="PANTHER" id="PTHR47106:SF1">
    <property type="entry name" value="COILED-COIL-HELIX-COILED-COIL-HELIX DOMAIN-CONTAINING PROTEIN 5"/>
    <property type="match status" value="1"/>
</dbReference>
<dbReference type="InterPro" id="IPR052848">
    <property type="entry name" value="CHCH_domain-containing_protein"/>
</dbReference>
<dbReference type="Proteomes" id="UP000193498">
    <property type="component" value="Unassembled WGS sequence"/>
</dbReference>
<sequence length="112" mass="13162">MDQTLDEVVKHCAVQLELYQRCIERNPESWETDCRQQRQDLTKCSEDNVGALKEVRIKCAYAVKDYETCLTSNHDEPEKCIDPLRELYECTQKVHDVWSATHNTTEDQNKPE</sequence>
<gene>
    <name evidence="2" type="ORF">K493DRAFT_318615</name>
</gene>
<dbReference type="GO" id="GO:0045333">
    <property type="term" value="P:cellular respiration"/>
    <property type="evidence" value="ECO:0007669"/>
    <property type="project" value="TreeGrafter"/>
</dbReference>
<dbReference type="InParanoid" id="A0A1Y1XV17"/>
<dbReference type="OrthoDB" id="2581252at2759"/>
<evidence type="ECO:0000313" key="2">
    <source>
        <dbReference type="EMBL" id="ORX89525.1"/>
    </source>
</evidence>
<dbReference type="Pfam" id="PF16860">
    <property type="entry name" value="CX9C"/>
    <property type="match status" value="1"/>
</dbReference>
<comment type="caution">
    <text evidence="2">The sequence shown here is derived from an EMBL/GenBank/DDBJ whole genome shotgun (WGS) entry which is preliminary data.</text>
</comment>
<reference evidence="2 3" key="1">
    <citation type="submission" date="2016-07" db="EMBL/GenBank/DDBJ databases">
        <title>Pervasive Adenine N6-methylation of Active Genes in Fungi.</title>
        <authorList>
            <consortium name="DOE Joint Genome Institute"/>
            <person name="Mondo S.J."/>
            <person name="Dannebaum R.O."/>
            <person name="Kuo R.C."/>
            <person name="Labutti K."/>
            <person name="Haridas S."/>
            <person name="Kuo A."/>
            <person name="Salamov A."/>
            <person name="Ahrendt S.R."/>
            <person name="Lipzen A."/>
            <person name="Sullivan W."/>
            <person name="Andreopoulos W.B."/>
            <person name="Clum A."/>
            <person name="Lindquist E."/>
            <person name="Daum C."/>
            <person name="Ramamoorthy G.K."/>
            <person name="Gryganskyi A."/>
            <person name="Culley D."/>
            <person name="Magnuson J.K."/>
            <person name="James T.Y."/>
            <person name="O'Malley M.A."/>
            <person name="Stajich J.E."/>
            <person name="Spatafora J.W."/>
            <person name="Visel A."/>
            <person name="Grigoriev I.V."/>
        </authorList>
    </citation>
    <scope>NUCLEOTIDE SEQUENCE [LARGE SCALE GENOMIC DNA]</scope>
    <source>
        <strain evidence="2 3">CBS 931.73</strain>
    </source>
</reference>
<dbReference type="EMBL" id="MCFE01000439">
    <property type="protein sequence ID" value="ORX89525.1"/>
    <property type="molecule type" value="Genomic_DNA"/>
</dbReference>
<organism evidence="2 3">
    <name type="scientific">Basidiobolus meristosporus CBS 931.73</name>
    <dbReference type="NCBI Taxonomy" id="1314790"/>
    <lineage>
        <taxon>Eukaryota</taxon>
        <taxon>Fungi</taxon>
        <taxon>Fungi incertae sedis</taxon>
        <taxon>Zoopagomycota</taxon>
        <taxon>Entomophthoromycotina</taxon>
        <taxon>Basidiobolomycetes</taxon>
        <taxon>Basidiobolales</taxon>
        <taxon>Basidiobolaceae</taxon>
        <taxon>Basidiobolus</taxon>
    </lineage>
</organism>
<evidence type="ECO:0000313" key="3">
    <source>
        <dbReference type="Proteomes" id="UP000193498"/>
    </source>
</evidence>
<dbReference type="AlphaFoldDB" id="A0A1Y1XV17"/>
<proteinExistence type="predicted"/>
<name>A0A1Y1XV17_9FUNG</name>
<dbReference type="GO" id="GO:0005758">
    <property type="term" value="C:mitochondrial intermembrane space"/>
    <property type="evidence" value="ECO:0007669"/>
    <property type="project" value="TreeGrafter"/>
</dbReference>
<dbReference type="PANTHER" id="PTHR47106">
    <property type="entry name" value="COILED-COIL-HELIX-COILED-COIL-HELIX DOMAIN-CONTAINING PROTEIN 5"/>
    <property type="match status" value="1"/>
</dbReference>
<feature type="domain" description="IMS import disulfide relay-system CHCH-CHCH-like Cx9C" evidence="1">
    <location>
        <begin position="5"/>
        <end position="49"/>
    </location>
</feature>
<dbReference type="PROSITE" id="PS51808">
    <property type="entry name" value="CHCH"/>
    <property type="match status" value="1"/>
</dbReference>
<dbReference type="InterPro" id="IPR031731">
    <property type="entry name" value="CX9C"/>
</dbReference>
<dbReference type="Gene3D" id="1.10.287.2900">
    <property type="match status" value="2"/>
</dbReference>